<dbReference type="EMBL" id="SGPL01000210">
    <property type="protein sequence ID" value="THH15432.1"/>
    <property type="molecule type" value="Genomic_DNA"/>
</dbReference>
<sequence length="214" mass="24023">MSTQVLVKKDTFTATELMEELDMISSKLTTAVGSSELQIDLPLRILVARGVVSVLKYKSRGTTHDIDFYHSTVAVQKLLLELGRSVATTKRWAGAFYWFNKALANIIEGDPAYSAVFANSINLTDTVYSSESLVLVPIDVNWQLHRKISRISKYIRLVFGVRIEDMDDTLYLLHLFHSSKGRALKKSEFRQMYSGSTTTRISDAAIAHVANTLE</sequence>
<protein>
    <recommendedName>
        <fullName evidence="1">DUF7582 domain-containing protein</fullName>
    </recommendedName>
</protein>
<feature type="domain" description="DUF7582" evidence="1">
    <location>
        <begin position="40"/>
        <end position="212"/>
    </location>
</feature>
<gene>
    <name evidence="2" type="ORF">EW146_g5034</name>
</gene>
<evidence type="ECO:0000313" key="2">
    <source>
        <dbReference type="EMBL" id="THH15432.1"/>
    </source>
</evidence>
<dbReference type="AlphaFoldDB" id="A0A4S4LSN3"/>
<dbReference type="OrthoDB" id="3348320at2759"/>
<dbReference type="Proteomes" id="UP000310158">
    <property type="component" value="Unassembled WGS sequence"/>
</dbReference>
<keyword evidence="3" id="KW-1185">Reference proteome</keyword>
<dbReference type="InterPro" id="IPR056004">
    <property type="entry name" value="DUF7582"/>
</dbReference>
<dbReference type="Pfam" id="PF24483">
    <property type="entry name" value="DUF7582"/>
    <property type="match status" value="1"/>
</dbReference>
<evidence type="ECO:0000313" key="3">
    <source>
        <dbReference type="Proteomes" id="UP000310158"/>
    </source>
</evidence>
<organism evidence="2 3">
    <name type="scientific">Bondarzewia mesenterica</name>
    <dbReference type="NCBI Taxonomy" id="1095465"/>
    <lineage>
        <taxon>Eukaryota</taxon>
        <taxon>Fungi</taxon>
        <taxon>Dikarya</taxon>
        <taxon>Basidiomycota</taxon>
        <taxon>Agaricomycotina</taxon>
        <taxon>Agaricomycetes</taxon>
        <taxon>Russulales</taxon>
        <taxon>Bondarzewiaceae</taxon>
        <taxon>Bondarzewia</taxon>
    </lineage>
</organism>
<reference evidence="2 3" key="1">
    <citation type="submission" date="2019-02" db="EMBL/GenBank/DDBJ databases">
        <title>Genome sequencing of the rare red list fungi Bondarzewia mesenterica.</title>
        <authorList>
            <person name="Buettner E."/>
            <person name="Kellner H."/>
        </authorList>
    </citation>
    <scope>NUCLEOTIDE SEQUENCE [LARGE SCALE GENOMIC DNA]</scope>
    <source>
        <strain evidence="2 3">DSM 108281</strain>
    </source>
</reference>
<evidence type="ECO:0000259" key="1">
    <source>
        <dbReference type="Pfam" id="PF24483"/>
    </source>
</evidence>
<name>A0A4S4LSN3_9AGAM</name>
<comment type="caution">
    <text evidence="2">The sequence shown here is derived from an EMBL/GenBank/DDBJ whole genome shotgun (WGS) entry which is preliminary data.</text>
</comment>
<proteinExistence type="predicted"/>
<accession>A0A4S4LSN3</accession>